<feature type="domain" description="Putative glycogen debranching enzyme N-terminal" evidence="2">
    <location>
        <begin position="19"/>
        <end position="241"/>
    </location>
</feature>
<accession>A0ABY2IWA8</accession>
<comment type="caution">
    <text evidence="4">The sequence shown here is derived from an EMBL/GenBank/DDBJ whole genome shotgun (WGS) entry which is preliminary data.</text>
</comment>
<proteinExistence type="predicted"/>
<dbReference type="SUPFAM" id="SSF48208">
    <property type="entry name" value="Six-hairpin glycosidases"/>
    <property type="match status" value="1"/>
</dbReference>
<protein>
    <submittedName>
        <fullName evidence="4">Amylo-alpha-1,6-glucosidase</fullName>
    </submittedName>
</protein>
<dbReference type="EMBL" id="SOGQ01000086">
    <property type="protein sequence ID" value="TFC94317.1"/>
    <property type="molecule type" value="Genomic_DNA"/>
</dbReference>
<gene>
    <name evidence="4" type="ORF">E3T28_15425</name>
</gene>
<name>A0ABY2IWA8_9MICO</name>
<evidence type="ECO:0000313" key="5">
    <source>
        <dbReference type="Proteomes" id="UP000297853"/>
    </source>
</evidence>
<evidence type="ECO:0000256" key="1">
    <source>
        <dbReference type="SAM" id="MobiDB-lite"/>
    </source>
</evidence>
<dbReference type="RefSeq" id="WP_134432947.1">
    <property type="nucleotide sequence ID" value="NZ_SOGQ01000086.1"/>
</dbReference>
<evidence type="ECO:0000259" key="2">
    <source>
        <dbReference type="Pfam" id="PF14742"/>
    </source>
</evidence>
<feature type="region of interest" description="Disordered" evidence="1">
    <location>
        <begin position="189"/>
        <end position="218"/>
    </location>
</feature>
<organism evidence="4 5">
    <name type="scientific">Cryobacterium sinapicolor</name>
    <dbReference type="NCBI Taxonomy" id="1259236"/>
    <lineage>
        <taxon>Bacteria</taxon>
        <taxon>Bacillati</taxon>
        <taxon>Actinomycetota</taxon>
        <taxon>Actinomycetes</taxon>
        <taxon>Micrococcales</taxon>
        <taxon>Microbacteriaceae</taxon>
        <taxon>Cryobacterium</taxon>
    </lineage>
</organism>
<keyword evidence="5" id="KW-1185">Reference proteome</keyword>
<evidence type="ECO:0000259" key="3">
    <source>
        <dbReference type="Pfam" id="PF22422"/>
    </source>
</evidence>
<dbReference type="InterPro" id="IPR032856">
    <property type="entry name" value="GDE_N_bis"/>
</dbReference>
<dbReference type="Pfam" id="PF22422">
    <property type="entry name" value="MGH1-like_GH"/>
    <property type="match status" value="1"/>
</dbReference>
<sequence length="710" mass="74262">MLSHPVQPLLHDSAIVLAAPTQAWSRFDGRTDKPIHGLYHADTRVLSGWSLLIGGRAGEPIGHAQRGVGAVTFTSLLRHLDDRTADPRLRLEVTRTVTAGRLSERIVISSGLGQALDTTVSVRLTPDFADMQTVKAGLAGAAERVAFGGAGLPAAPDVAVTEASGGIRLSTATVSALVAVSGDGVLAGSATSGAVDPEVTGTEDTGTEDTGTEDTGTEVAGTEVTGTWSVTVPAKGSVAVEWSVEIAHAATVVQGASGLPEWSGVSVRSGDARLGRWVARALDDLTGLRMATRESPDEPFLAAGAPWFFTLFGRDSLWAARFLLPLGTEIAGSTLRLLAQLQGTKSDTETAEQPGKIMHELRPDVFSMPGESLSLPPLYYGTVDATPLWICLLRDAYRWGLATDEVEALLPALEAALGWMRDFGDSDGDGFLEYVDITGHGLANQGWKDSGDSIQWRDGSLADGPIALCEVQAYAYEAYIGGADLLDAFNRPGGDTWRARAEALQTRFRESFWIDSPAGRYPAVALDAFKRPIDTVTSNIGHLLGTGLLSAEESALVAARLVSPELNSGYGLRTMSTDSVGYWPLSYHGGSVWTHDTAIAIAGLGRAGFGAEAGSLIEGLLAAAESFDYRLPELHSGDASGLVAAAVPYPAACRPQAWSAAAAVSVLGTVLGLEPDPVTGRVTSTPITPAVVGDVTVRGLHTPLVSAPVR</sequence>
<dbReference type="Gene3D" id="1.50.10.10">
    <property type="match status" value="1"/>
</dbReference>
<dbReference type="InterPro" id="IPR012341">
    <property type="entry name" value="6hp_glycosidase-like_sf"/>
</dbReference>
<dbReference type="Pfam" id="PF14742">
    <property type="entry name" value="GDE_N_bis"/>
    <property type="match status" value="1"/>
</dbReference>
<feature type="domain" description="Mannosylglycerate hydrolase MGH1-like glycoside hydrolase" evidence="3">
    <location>
        <begin position="404"/>
        <end position="625"/>
    </location>
</feature>
<dbReference type="Proteomes" id="UP000297853">
    <property type="component" value="Unassembled WGS sequence"/>
</dbReference>
<dbReference type="InterPro" id="IPR054491">
    <property type="entry name" value="MGH1-like_GH"/>
</dbReference>
<dbReference type="InterPro" id="IPR008928">
    <property type="entry name" value="6-hairpin_glycosidase_sf"/>
</dbReference>
<evidence type="ECO:0000313" key="4">
    <source>
        <dbReference type="EMBL" id="TFC94317.1"/>
    </source>
</evidence>
<feature type="compositionally biased region" description="Acidic residues" evidence="1">
    <location>
        <begin position="205"/>
        <end position="216"/>
    </location>
</feature>
<reference evidence="4 5" key="1">
    <citation type="submission" date="2019-03" db="EMBL/GenBank/DDBJ databases">
        <title>Genomics of glacier-inhabiting Cryobacterium strains.</title>
        <authorList>
            <person name="Liu Q."/>
            <person name="Xin Y.-H."/>
        </authorList>
    </citation>
    <scope>NUCLEOTIDE SEQUENCE [LARGE SCALE GENOMIC DNA]</scope>
    <source>
        <strain evidence="4 5">TMT1-23-1</strain>
    </source>
</reference>